<organism evidence="2 3">
    <name type="scientific">Hydrobacter penzbergensis</name>
    <dbReference type="NCBI Taxonomy" id="1235997"/>
    <lineage>
        <taxon>Bacteria</taxon>
        <taxon>Pseudomonadati</taxon>
        <taxon>Bacteroidota</taxon>
        <taxon>Chitinophagia</taxon>
        <taxon>Chitinophagales</taxon>
        <taxon>Chitinophagaceae</taxon>
        <taxon>Hydrobacter</taxon>
    </lineage>
</organism>
<dbReference type="PANTHER" id="PTHR35802">
    <property type="entry name" value="PROTEASE SYNTHASE AND SPORULATION PROTEIN PAI 2"/>
    <property type="match status" value="1"/>
</dbReference>
<dbReference type="PIRSF" id="PIRSF010372">
    <property type="entry name" value="PaiB"/>
    <property type="match status" value="1"/>
</dbReference>
<dbReference type="Gene3D" id="2.30.110.10">
    <property type="entry name" value="Electron Transport, Fmn-binding Protein, Chain A"/>
    <property type="match status" value="1"/>
</dbReference>
<dbReference type="AlphaFoldDB" id="A0A8X8I963"/>
<dbReference type="PANTHER" id="PTHR35802:SF1">
    <property type="entry name" value="PROTEASE SYNTHASE AND SPORULATION PROTEIN PAI 2"/>
    <property type="match status" value="1"/>
</dbReference>
<reference evidence="2 3" key="1">
    <citation type="submission" date="2016-10" db="EMBL/GenBank/DDBJ databases">
        <authorList>
            <person name="Varghese N."/>
            <person name="Submissions S."/>
        </authorList>
    </citation>
    <scope>NUCLEOTIDE SEQUENCE [LARGE SCALE GENOMIC DNA]</scope>
    <source>
        <strain evidence="2 3">DSM 25353</strain>
    </source>
</reference>
<evidence type="ECO:0000256" key="1">
    <source>
        <dbReference type="SAM" id="Coils"/>
    </source>
</evidence>
<dbReference type="Pfam" id="PF04299">
    <property type="entry name" value="FMN_bind_2"/>
    <property type="match status" value="1"/>
</dbReference>
<protein>
    <submittedName>
        <fullName evidence="2">Negative transcriptional regulator, PaiB family</fullName>
    </submittedName>
</protein>
<evidence type="ECO:0000313" key="2">
    <source>
        <dbReference type="EMBL" id="SDW20848.1"/>
    </source>
</evidence>
<proteinExistence type="predicted"/>
<comment type="caution">
    <text evidence="2">The sequence shown here is derived from an EMBL/GenBank/DDBJ whole genome shotgun (WGS) entry which is preliminary data.</text>
</comment>
<feature type="coiled-coil region" evidence="1">
    <location>
        <begin position="169"/>
        <end position="203"/>
    </location>
</feature>
<keyword evidence="1" id="KW-0175">Coiled coil</keyword>
<dbReference type="EMBL" id="FNNO01000001">
    <property type="protein sequence ID" value="SDW20848.1"/>
    <property type="molecule type" value="Genomic_DNA"/>
</dbReference>
<accession>A0A8X8I963</accession>
<dbReference type="InterPro" id="IPR007396">
    <property type="entry name" value="TR_PAI2-type"/>
</dbReference>
<keyword evidence="3" id="KW-1185">Reference proteome</keyword>
<dbReference type="SUPFAM" id="SSF50475">
    <property type="entry name" value="FMN-binding split barrel"/>
    <property type="match status" value="1"/>
</dbReference>
<dbReference type="InterPro" id="IPR012349">
    <property type="entry name" value="Split_barrel_FMN-bd"/>
</dbReference>
<gene>
    <name evidence="2" type="ORF">SAMN05444410_101517</name>
</gene>
<dbReference type="RefSeq" id="WP_092721661.1">
    <property type="nucleotide sequence ID" value="NZ_FNNO01000001.1"/>
</dbReference>
<evidence type="ECO:0000313" key="3">
    <source>
        <dbReference type="Proteomes" id="UP000198711"/>
    </source>
</evidence>
<name>A0A8X8I963_9BACT</name>
<dbReference type="Proteomes" id="UP000198711">
    <property type="component" value="Unassembled WGS sequence"/>
</dbReference>
<sequence>MYHLPHYKEKDQAVVIDFMKQHPFAMLIGVDAGGQPVATQLPFLIKEKEGVLYLQAHMMRQTDHCKAFETTQQALVLFTGPHTYVSASWYKNPQQASTWNYMTVHARGTLAFLDHEQLLQVLEETTTLFEQDAQSPAQYKELSPEYVERMAKAIVAFEIKVDALEHVFKLSQNRDRRSYEQIMEQLNEQDADAKAVAAEMQKRKGHLF</sequence>